<dbReference type="GO" id="GO:0005730">
    <property type="term" value="C:nucleolus"/>
    <property type="evidence" value="ECO:0007669"/>
    <property type="project" value="TreeGrafter"/>
</dbReference>
<dbReference type="PANTHER" id="PTHR13500:SF0">
    <property type="entry name" value="NUCLEOLAR PRE-RIBOSOMAL-ASSOCIATED PROTEIN 1"/>
    <property type="match status" value="1"/>
</dbReference>
<dbReference type="GO" id="GO:0000466">
    <property type="term" value="P:maturation of 5.8S rRNA from tricistronic rRNA transcript (SSU-rRNA, 5.8S rRNA, LSU-rRNA)"/>
    <property type="evidence" value="ECO:0007669"/>
    <property type="project" value="TreeGrafter"/>
</dbReference>
<evidence type="ECO:0000313" key="1">
    <source>
        <dbReference type="EMBL" id="KAG5541006.1"/>
    </source>
</evidence>
<dbReference type="Proteomes" id="UP000823749">
    <property type="component" value="Chromosome 7"/>
</dbReference>
<dbReference type="InterPro" id="IPR039844">
    <property type="entry name" value="URB1"/>
</dbReference>
<organism evidence="1 2">
    <name type="scientific">Rhododendron griersonianum</name>
    <dbReference type="NCBI Taxonomy" id="479676"/>
    <lineage>
        <taxon>Eukaryota</taxon>
        <taxon>Viridiplantae</taxon>
        <taxon>Streptophyta</taxon>
        <taxon>Embryophyta</taxon>
        <taxon>Tracheophyta</taxon>
        <taxon>Spermatophyta</taxon>
        <taxon>Magnoliopsida</taxon>
        <taxon>eudicotyledons</taxon>
        <taxon>Gunneridae</taxon>
        <taxon>Pentapetalae</taxon>
        <taxon>asterids</taxon>
        <taxon>Ericales</taxon>
        <taxon>Ericaceae</taxon>
        <taxon>Ericoideae</taxon>
        <taxon>Rhodoreae</taxon>
        <taxon>Rhododendron</taxon>
    </lineage>
</organism>
<gene>
    <name evidence="1" type="ORF">RHGRI_021031</name>
</gene>
<name>A0AAV6JIL0_9ERIC</name>
<dbReference type="EMBL" id="JACTNZ010000007">
    <property type="protein sequence ID" value="KAG5541006.1"/>
    <property type="molecule type" value="Genomic_DNA"/>
</dbReference>
<accession>A0AAV6JIL0</accession>
<dbReference type="PANTHER" id="PTHR13500">
    <property type="entry name" value="NUCLEOLAR PRERIBOSOMAL-ASSOCIATED PROTEIN 1"/>
    <property type="match status" value="1"/>
</dbReference>
<evidence type="ECO:0000313" key="2">
    <source>
        <dbReference type="Proteomes" id="UP000823749"/>
    </source>
</evidence>
<protein>
    <submittedName>
        <fullName evidence="1">Uncharacterized protein</fullName>
    </submittedName>
</protein>
<reference evidence="1" key="1">
    <citation type="submission" date="2020-08" db="EMBL/GenBank/DDBJ databases">
        <title>Plant Genome Project.</title>
        <authorList>
            <person name="Zhang R.-G."/>
        </authorList>
    </citation>
    <scope>NUCLEOTIDE SEQUENCE</scope>
    <source>
        <strain evidence="1">WSP0</strain>
        <tissue evidence="1">Leaf</tissue>
    </source>
</reference>
<keyword evidence="2" id="KW-1185">Reference proteome</keyword>
<dbReference type="GO" id="GO:0000463">
    <property type="term" value="P:maturation of LSU-rRNA from tricistronic rRNA transcript (SSU-rRNA, 5.8S rRNA, LSU-rRNA)"/>
    <property type="evidence" value="ECO:0007669"/>
    <property type="project" value="TreeGrafter"/>
</dbReference>
<dbReference type="AlphaFoldDB" id="A0AAV6JIL0"/>
<comment type="caution">
    <text evidence="1">The sequence shown here is derived from an EMBL/GenBank/DDBJ whole genome shotgun (WGS) entry which is preliminary data.</text>
</comment>
<sequence>MTVVRIEIGISFAQPSQQLIVVNRYIVNAGCYLSFDFHGIVVNADLKLIGSEMNGLLGNENTVASLWLRVRCPVEANPSWRWSFCQPWKDISSESTDSETMDELHACQSLLVIISNVIGKKSLHSQFLSHQDLENCGLIVLYLNLRSVAQKMLMDDDRIPDRKMVLGDFYNTLHVCFFL</sequence>
<proteinExistence type="predicted"/>